<comment type="caution">
    <text evidence="5">The sequence shown here is derived from an EMBL/GenBank/DDBJ whole genome shotgun (WGS) entry which is preliminary data.</text>
</comment>
<accession>A0A923LSU1</accession>
<evidence type="ECO:0000313" key="6">
    <source>
        <dbReference type="Proteomes" id="UP000606499"/>
    </source>
</evidence>
<proteinExistence type="predicted"/>
<reference evidence="5" key="1">
    <citation type="submission" date="2020-08" db="EMBL/GenBank/DDBJ databases">
        <title>Genome public.</title>
        <authorList>
            <person name="Liu C."/>
            <person name="Sun Q."/>
        </authorList>
    </citation>
    <scope>NUCLEOTIDE SEQUENCE</scope>
    <source>
        <strain evidence="5">NSJ-28</strain>
    </source>
</reference>
<dbReference type="GO" id="GO:0016810">
    <property type="term" value="F:hydrolase activity, acting on carbon-nitrogen (but not peptide) bonds"/>
    <property type="evidence" value="ECO:0007669"/>
    <property type="project" value="InterPro"/>
</dbReference>
<evidence type="ECO:0000256" key="1">
    <source>
        <dbReference type="ARBA" id="ARBA00004613"/>
    </source>
</evidence>
<dbReference type="RefSeq" id="WP_159068066.1">
    <property type="nucleotide sequence ID" value="NZ_JACOPL010000003.1"/>
</dbReference>
<keyword evidence="2 3" id="KW-0732">Signal</keyword>
<evidence type="ECO:0000256" key="3">
    <source>
        <dbReference type="SAM" id="SignalP"/>
    </source>
</evidence>
<organism evidence="5 6">
    <name type="scientific">Agathobaculum faecis</name>
    <dbReference type="NCBI Taxonomy" id="2763013"/>
    <lineage>
        <taxon>Bacteria</taxon>
        <taxon>Bacillati</taxon>
        <taxon>Bacillota</taxon>
        <taxon>Clostridia</taxon>
        <taxon>Eubacteriales</taxon>
        <taxon>Butyricicoccaceae</taxon>
        <taxon>Agathobaculum</taxon>
    </lineage>
</organism>
<dbReference type="GO" id="GO:0005576">
    <property type="term" value="C:extracellular region"/>
    <property type="evidence" value="ECO:0007669"/>
    <property type="project" value="UniProtKB-SubCell"/>
</dbReference>
<dbReference type="PANTHER" id="PTHR34216">
    <property type="match status" value="1"/>
</dbReference>
<dbReference type="SUPFAM" id="SSF88713">
    <property type="entry name" value="Glycoside hydrolase/deacetylase"/>
    <property type="match status" value="1"/>
</dbReference>
<dbReference type="InterPro" id="IPR002509">
    <property type="entry name" value="NODB_dom"/>
</dbReference>
<feature type="signal peptide" evidence="3">
    <location>
        <begin position="1"/>
        <end position="26"/>
    </location>
</feature>
<dbReference type="CDD" id="cd10918">
    <property type="entry name" value="CE4_NodB_like_5s_6s"/>
    <property type="match status" value="1"/>
</dbReference>
<evidence type="ECO:0000313" key="5">
    <source>
        <dbReference type="EMBL" id="MBC5724661.1"/>
    </source>
</evidence>
<feature type="domain" description="NodB homology" evidence="4">
    <location>
        <begin position="89"/>
        <end position="410"/>
    </location>
</feature>
<feature type="chain" id="PRO_5037985874" evidence="3">
    <location>
        <begin position="27"/>
        <end position="410"/>
    </location>
</feature>
<dbReference type="Pfam" id="PF07833">
    <property type="entry name" value="Cu_amine_oxidN1"/>
    <property type="match status" value="1"/>
</dbReference>
<dbReference type="AlphaFoldDB" id="A0A923LSU1"/>
<dbReference type="GO" id="GO:0005975">
    <property type="term" value="P:carbohydrate metabolic process"/>
    <property type="evidence" value="ECO:0007669"/>
    <property type="project" value="InterPro"/>
</dbReference>
<evidence type="ECO:0000259" key="4">
    <source>
        <dbReference type="PROSITE" id="PS51677"/>
    </source>
</evidence>
<evidence type="ECO:0000256" key="2">
    <source>
        <dbReference type="ARBA" id="ARBA00022729"/>
    </source>
</evidence>
<sequence length="410" mass="44656">MKRFLRDGLLAACLAVMLSAFGTCGAAGTKLPVLMYHDLTTDPSKTNSMTVTDERFRLDMEFLQQFGYTPLLPADLINIREGKMQLPDKAVMVTFDDGYRSNYDYAYPVLQNTGMKAAIAVVAHNIRQEGDADSARHNMTWDELREMVDSGAVEVGSHTYNLHNPQYGGNNAPDGINGVMRLKGESRSAYNARVGGDLSSSVQLILTHTGQEKVNYFSYPFGAYDSWMPDLLAQAGIQVSALTNPGLSEISVTLQGLSRYGITMDRPVSALLRQTDQAVPALAAVSVNGELAKLPAYYINGNNYVRVRDVAVLLGGTGSAFNVEWNSGKNRVELQSFTPYTPLGTENAPLSGETRTVQSITEPTVADSVPSMVAAYNVDGYTYYKLRSLGDLCGFAVDWDEESQTVIVTA</sequence>
<gene>
    <name evidence="5" type="ORF">H8S45_04200</name>
</gene>
<comment type="subcellular location">
    <subcellularLocation>
        <location evidence="1">Secreted</location>
    </subcellularLocation>
</comment>
<dbReference type="PROSITE" id="PS51677">
    <property type="entry name" value="NODB"/>
    <property type="match status" value="1"/>
</dbReference>
<protein>
    <submittedName>
        <fullName evidence="5">Polysaccharide deacetylase family protein</fullName>
    </submittedName>
</protein>
<dbReference type="Proteomes" id="UP000606499">
    <property type="component" value="Unassembled WGS sequence"/>
</dbReference>
<dbReference type="InterPro" id="IPR012854">
    <property type="entry name" value="Cu_amine_oxidase-like_N"/>
</dbReference>
<dbReference type="EMBL" id="JACOPL010000003">
    <property type="protein sequence ID" value="MBC5724661.1"/>
    <property type="molecule type" value="Genomic_DNA"/>
</dbReference>
<keyword evidence="6" id="KW-1185">Reference proteome</keyword>
<dbReference type="Pfam" id="PF01522">
    <property type="entry name" value="Polysacc_deac_1"/>
    <property type="match status" value="1"/>
</dbReference>
<dbReference type="Gene3D" id="3.20.20.370">
    <property type="entry name" value="Glycoside hydrolase/deacetylase"/>
    <property type="match status" value="1"/>
</dbReference>
<name>A0A923LSU1_9FIRM</name>
<dbReference type="InterPro" id="IPR011330">
    <property type="entry name" value="Glyco_hydro/deAcase_b/a-brl"/>
</dbReference>
<dbReference type="PANTHER" id="PTHR34216:SF3">
    <property type="entry name" value="POLY-BETA-1,6-N-ACETYL-D-GLUCOSAMINE N-DEACETYLASE"/>
    <property type="match status" value="1"/>
</dbReference>
<dbReference type="InterPro" id="IPR051398">
    <property type="entry name" value="Polysacch_Deacetylase"/>
</dbReference>